<dbReference type="EMBL" id="KV875099">
    <property type="protein sequence ID" value="OIW27565.1"/>
    <property type="molecule type" value="Genomic_DNA"/>
</dbReference>
<evidence type="ECO:0000313" key="2">
    <source>
        <dbReference type="Proteomes" id="UP000182658"/>
    </source>
</evidence>
<proteinExistence type="predicted"/>
<reference evidence="1 2" key="1">
    <citation type="submission" date="2016-10" db="EMBL/GenBank/DDBJ databases">
        <title>Draft genome sequence of Coniochaeta ligniaria NRRL30616, a lignocellulolytic fungus for bioabatement of inhibitors in plant biomass hydrolysates.</title>
        <authorList>
            <consortium name="DOE Joint Genome Institute"/>
            <person name="Jimenez D.J."/>
            <person name="Hector R.E."/>
            <person name="Riley R."/>
            <person name="Sun H."/>
            <person name="Grigoriev I.V."/>
            <person name="Van Elsas J.D."/>
            <person name="Nichols N.N."/>
        </authorList>
    </citation>
    <scope>NUCLEOTIDE SEQUENCE [LARGE SCALE GENOMIC DNA]</scope>
    <source>
        <strain evidence="1 2">NRRL 30616</strain>
    </source>
</reference>
<organism evidence="1 2">
    <name type="scientific">Coniochaeta ligniaria NRRL 30616</name>
    <dbReference type="NCBI Taxonomy" id="1408157"/>
    <lineage>
        <taxon>Eukaryota</taxon>
        <taxon>Fungi</taxon>
        <taxon>Dikarya</taxon>
        <taxon>Ascomycota</taxon>
        <taxon>Pezizomycotina</taxon>
        <taxon>Sordariomycetes</taxon>
        <taxon>Sordariomycetidae</taxon>
        <taxon>Coniochaetales</taxon>
        <taxon>Coniochaetaceae</taxon>
        <taxon>Coniochaeta</taxon>
    </lineage>
</organism>
<dbReference type="PANTHER" id="PTHR39697">
    <property type="entry name" value="RICIN B LECTIN DOMAIN-CONTAINING PROTEIN-RELATED"/>
    <property type="match status" value="1"/>
</dbReference>
<evidence type="ECO:0008006" key="3">
    <source>
        <dbReference type="Google" id="ProtNLM"/>
    </source>
</evidence>
<dbReference type="Proteomes" id="UP000182658">
    <property type="component" value="Unassembled WGS sequence"/>
</dbReference>
<sequence length="165" mass="18439">MVSKTLFSVEPDPEQDDYDTKADIGSSFWGAGALRDAVPWPGSTYIIVDRAQGRAITMIDGRLSLESDACATGSCHWVCIENKGWFGFRNTASGKYMGHDGRKNIYAVKNHHQAWEFFVARPCPDGGYLLLTTHYDLLLKMRIGDDGRSLVTREEGGTVWEFIKV</sequence>
<dbReference type="SUPFAM" id="SSF50370">
    <property type="entry name" value="Ricin B-like lectins"/>
    <property type="match status" value="1"/>
</dbReference>
<dbReference type="InParanoid" id="A0A1J7IJM0"/>
<dbReference type="AlphaFoldDB" id="A0A1J7IJM0"/>
<dbReference type="InterPro" id="IPR035992">
    <property type="entry name" value="Ricin_B-like_lectins"/>
</dbReference>
<gene>
    <name evidence="1" type="ORF">CONLIGDRAFT_682597</name>
</gene>
<evidence type="ECO:0000313" key="1">
    <source>
        <dbReference type="EMBL" id="OIW27565.1"/>
    </source>
</evidence>
<dbReference type="OrthoDB" id="5289641at2759"/>
<keyword evidence="2" id="KW-1185">Reference proteome</keyword>
<dbReference type="PANTHER" id="PTHR39697:SF2">
    <property type="entry name" value="CYANOVIRIN-N DOMAIN-CONTAINING PROTEIN"/>
    <property type="match status" value="1"/>
</dbReference>
<protein>
    <recommendedName>
        <fullName evidence="3">Fascin domain-containing protein</fullName>
    </recommendedName>
</protein>
<accession>A0A1J7IJM0</accession>
<name>A0A1J7IJM0_9PEZI</name>